<sequence>MGPVTRRPVALVAAVVLMAEALGIVWLHWFLGKVVDGQRMSLAGLDPDHMSAGTLALGIGFGLYLFACGAVLLYSGLRDRAPNRFFRVLLIACAVVHALLGALTVGLVGWGAFGFMMLVFGLVVLSLIAYGEPGRGRAAKAGAAGRGGVGGTGPGGTVPGPQPPVVPGTPGAV</sequence>
<comment type="caution">
    <text evidence="1">The sequence shown here is derived from an EMBL/GenBank/DDBJ whole genome shotgun (WGS) entry which is preliminary data.</text>
</comment>
<name>A0ACC4WGK5_STRFR</name>
<reference evidence="1" key="1">
    <citation type="submission" date="2015-07" db="EMBL/GenBank/DDBJ databases">
        <title>Draft genome sequence of Streptomyces fradiae, a resistant strain to nitron-oligomycin.</title>
        <authorList>
            <person name="Vatlin A.A."/>
            <person name="Bekker O.B."/>
            <person name="Danilenko V.N."/>
        </authorList>
    </citation>
    <scope>NUCLEOTIDE SEQUENCE</scope>
    <source>
        <strain evidence="1">Olg1-1</strain>
    </source>
</reference>
<accession>A0ACC4WGK5</accession>
<dbReference type="Proteomes" id="UP000037185">
    <property type="component" value="Unassembled WGS sequence"/>
</dbReference>
<dbReference type="EMBL" id="LGSP01000004">
    <property type="protein sequence ID" value="KNE83735.1"/>
    <property type="molecule type" value="Genomic_DNA"/>
</dbReference>
<organism evidence="1 2">
    <name type="scientific">Streptomyces fradiae</name>
    <name type="common">Streptomyces roseoflavus</name>
    <dbReference type="NCBI Taxonomy" id="1906"/>
    <lineage>
        <taxon>Bacteria</taxon>
        <taxon>Bacillati</taxon>
        <taxon>Actinomycetota</taxon>
        <taxon>Actinomycetes</taxon>
        <taxon>Kitasatosporales</taxon>
        <taxon>Streptomycetaceae</taxon>
        <taxon>Streptomyces</taxon>
    </lineage>
</organism>
<keyword evidence="2" id="KW-1185">Reference proteome</keyword>
<gene>
    <name evidence="1" type="ORF">ADZ36_03735</name>
</gene>
<protein>
    <submittedName>
        <fullName evidence="1">Membrane protein</fullName>
    </submittedName>
</protein>
<evidence type="ECO:0000313" key="1">
    <source>
        <dbReference type="EMBL" id="KNE83735.1"/>
    </source>
</evidence>
<evidence type="ECO:0000313" key="2">
    <source>
        <dbReference type="Proteomes" id="UP000037185"/>
    </source>
</evidence>
<proteinExistence type="predicted"/>